<dbReference type="InterPro" id="IPR045864">
    <property type="entry name" value="aa-tRNA-synth_II/BPL/LPL"/>
</dbReference>
<sequence>MDKIAVTLLDGKVVKAEKGISALEFIKTISMKLYKEAVACKIDGVLKDLWTSLERDCSFEVVTFSSDEGKKVYWHTTSHILAQAVKRLFGDKVKLGIGPAIDNGFYYDFDVEESITMELLEKIEEEMQKIIKEDLKIERFELSREESVKLMQEKGENYKVELINDIPEGETISFYRQGEFVDLCTGPHLPSTGRVKAFKLLSVAGAYWRGNSKNKMLQRIYGISFEKKSELDEYLKKLEEAKKRDHNRIGRELEIFTTSEVVGQGLPLLMPKGAKILQILQRFVEDEEEKRGYLLTKTPYMAKSDLYKISGHWDHYRDGMFVIEEDENEVLALRPMTCPFQFLIYNSKQRSYRDLPIRYSETSTLFRNESSGEMHGLIRVRQFTLSDAHIICRPDQVEEEFKGVLDLIQYIMKTLGIENDIWYRFSRWDPNNKEKYIDNPEAWEKTENDMKNILDKLGINYKEAKGEAAFYGPKLDIQFKNVYGKEDTIITVQIDFALAERFDMTYVDRDGQKKRPIIIHRSSIGCYERTLAMLIEKYNGAFPLWLSPVQIRVIPVSDNFNEYAKNVARILKENGFRVEEDYRSETVGYKIRDAQLQKIPYMVIVGEKEQKENTVAVRDRKKGDLGSFTIEDFIAMVKEKVDKKVIE</sequence>
<dbReference type="CDD" id="cd00860">
    <property type="entry name" value="ThrRS_anticodon"/>
    <property type="match status" value="1"/>
</dbReference>
<dbReference type="KEGG" id="clc:Calla_1313"/>
<evidence type="ECO:0000256" key="5">
    <source>
        <dbReference type="ARBA" id="ARBA00022723"/>
    </source>
</evidence>
<dbReference type="InterPro" id="IPR004154">
    <property type="entry name" value="Anticodon-bd"/>
</dbReference>
<comment type="similarity">
    <text evidence="1 13">Belongs to the class-II aminoacyl-tRNA synthetase family.</text>
</comment>
<dbReference type="GO" id="GO:0140096">
    <property type="term" value="F:catalytic activity, acting on a protein"/>
    <property type="evidence" value="ECO:0007669"/>
    <property type="project" value="UniProtKB-ARBA"/>
</dbReference>
<dbReference type="Gene3D" id="3.30.930.10">
    <property type="entry name" value="Bira Bifunctional Protein, Domain 2"/>
    <property type="match status" value="1"/>
</dbReference>
<keyword evidence="8 13" id="KW-0067">ATP-binding</keyword>
<feature type="domain" description="Aminoacyl-transfer RNA synthetases class-II family profile" evidence="14">
    <location>
        <begin position="248"/>
        <end position="543"/>
    </location>
</feature>
<dbReference type="Gene3D" id="3.30.980.10">
    <property type="entry name" value="Threonyl-trna Synthetase, Chain A, domain 2"/>
    <property type="match status" value="1"/>
</dbReference>
<dbReference type="FunFam" id="3.40.50.800:FF:000001">
    <property type="entry name" value="Threonine--tRNA ligase"/>
    <property type="match status" value="1"/>
</dbReference>
<dbReference type="CDD" id="cd00771">
    <property type="entry name" value="ThrRS_core"/>
    <property type="match status" value="1"/>
</dbReference>
<evidence type="ECO:0000256" key="3">
    <source>
        <dbReference type="ARBA" id="ARBA00022555"/>
    </source>
</evidence>
<keyword evidence="5 13" id="KW-0479">Metal-binding</keyword>
<evidence type="ECO:0000256" key="2">
    <source>
        <dbReference type="ARBA" id="ARBA00022490"/>
    </source>
</evidence>
<dbReference type="AlphaFoldDB" id="G2PXT7"/>
<comment type="subcellular location">
    <subcellularLocation>
        <location evidence="13">Cytoplasm</location>
    </subcellularLocation>
</comment>
<dbReference type="InterPro" id="IPR012675">
    <property type="entry name" value="Beta-grasp_dom_sf"/>
</dbReference>
<evidence type="ECO:0000256" key="4">
    <source>
        <dbReference type="ARBA" id="ARBA00022598"/>
    </source>
</evidence>
<dbReference type="GO" id="GO:0006435">
    <property type="term" value="P:threonyl-tRNA aminoacylation"/>
    <property type="evidence" value="ECO:0007669"/>
    <property type="project" value="UniProtKB-UniRule"/>
</dbReference>
<dbReference type="EC" id="6.1.1.3" evidence="13"/>
<feature type="binding site" evidence="13">
    <location>
        <position position="338"/>
    </location>
    <ligand>
        <name>Zn(2+)</name>
        <dbReference type="ChEBI" id="CHEBI:29105"/>
        <note>catalytic</note>
    </ligand>
</feature>
<dbReference type="Gene3D" id="3.40.50.800">
    <property type="entry name" value="Anticodon-binding domain"/>
    <property type="match status" value="1"/>
</dbReference>
<dbReference type="FunFam" id="3.30.54.20:FF:000002">
    <property type="entry name" value="Threonine--tRNA ligase"/>
    <property type="match status" value="1"/>
</dbReference>
<dbReference type="FunFam" id="3.30.980.10:FF:000005">
    <property type="entry name" value="Threonyl-tRNA synthetase, mitochondrial"/>
    <property type="match status" value="1"/>
</dbReference>
<dbReference type="GO" id="GO:0005737">
    <property type="term" value="C:cytoplasm"/>
    <property type="evidence" value="ECO:0007669"/>
    <property type="project" value="UniProtKB-SubCell"/>
</dbReference>
<dbReference type="PANTHER" id="PTHR11451">
    <property type="entry name" value="THREONINE-TRNA LIGASE"/>
    <property type="match status" value="1"/>
</dbReference>
<dbReference type="SUPFAM" id="SSF55186">
    <property type="entry name" value="ThrRS/AlaRS common domain"/>
    <property type="match status" value="1"/>
</dbReference>
<feature type="domain" description="TGS" evidence="15">
    <location>
        <begin position="1"/>
        <end position="63"/>
    </location>
</feature>
<dbReference type="PROSITE" id="PS51880">
    <property type="entry name" value="TGS"/>
    <property type="match status" value="1"/>
</dbReference>
<gene>
    <name evidence="13" type="primary">thrS</name>
    <name evidence="16" type="ORF">Calla_1313</name>
</gene>
<dbReference type="PRINTS" id="PR01047">
    <property type="entry name" value="TRNASYNTHTHR"/>
</dbReference>
<dbReference type="InterPro" id="IPR012676">
    <property type="entry name" value="TGS-like"/>
</dbReference>
<feature type="binding site" evidence="13">
    <location>
        <position position="520"/>
    </location>
    <ligand>
        <name>Zn(2+)</name>
        <dbReference type="ChEBI" id="CHEBI:29105"/>
        <note>catalytic</note>
    </ligand>
</feature>
<dbReference type="Pfam" id="PF02824">
    <property type="entry name" value="TGS"/>
    <property type="match status" value="1"/>
</dbReference>
<evidence type="ECO:0000259" key="15">
    <source>
        <dbReference type="PROSITE" id="PS51880"/>
    </source>
</evidence>
<comment type="caution">
    <text evidence="13">Lacks conserved residue(s) required for the propagation of feature annotation.</text>
</comment>
<evidence type="ECO:0000256" key="11">
    <source>
        <dbReference type="ARBA" id="ARBA00023146"/>
    </source>
</evidence>
<dbReference type="Pfam" id="PF07973">
    <property type="entry name" value="tRNA_SAD"/>
    <property type="match status" value="1"/>
</dbReference>
<dbReference type="InterPro" id="IPR033728">
    <property type="entry name" value="ThrRS_core"/>
</dbReference>
<dbReference type="PROSITE" id="PS50862">
    <property type="entry name" value="AA_TRNA_LIGASE_II"/>
    <property type="match status" value="1"/>
</dbReference>
<dbReference type="Pfam" id="PF03129">
    <property type="entry name" value="HGTP_anticodon"/>
    <property type="match status" value="1"/>
</dbReference>
<keyword evidence="4 13" id="KW-0436">Ligase</keyword>
<dbReference type="InterPro" id="IPR047246">
    <property type="entry name" value="ThrRS_anticodon"/>
</dbReference>
<dbReference type="GO" id="GO:0016740">
    <property type="term" value="F:transferase activity"/>
    <property type="evidence" value="ECO:0007669"/>
    <property type="project" value="UniProtKB-ARBA"/>
</dbReference>
<name>G2PXT7_9FIRM</name>
<dbReference type="HOGENOM" id="CLU_008554_0_1_9"/>
<dbReference type="GO" id="GO:0005524">
    <property type="term" value="F:ATP binding"/>
    <property type="evidence" value="ECO:0007669"/>
    <property type="project" value="UniProtKB-UniRule"/>
</dbReference>
<keyword evidence="11 13" id="KW-0030">Aminoacyl-tRNA synthetase</keyword>
<organism evidence="16 17">
    <name type="scientific">Caldicellulosiruptor acetigenus 6A</name>
    <dbReference type="NCBI Taxonomy" id="632516"/>
    <lineage>
        <taxon>Bacteria</taxon>
        <taxon>Bacillati</taxon>
        <taxon>Bacillota</taxon>
        <taxon>Bacillota incertae sedis</taxon>
        <taxon>Caldicellulosiruptorales</taxon>
        <taxon>Caldicellulosiruptoraceae</taxon>
        <taxon>Caldicellulosiruptor</taxon>
    </lineage>
</organism>
<dbReference type="SMART" id="SM00863">
    <property type="entry name" value="tRNA_SAD"/>
    <property type="match status" value="1"/>
</dbReference>
<dbReference type="CDD" id="cd01667">
    <property type="entry name" value="TGS_ThrRS"/>
    <property type="match status" value="1"/>
</dbReference>
<dbReference type="EMBL" id="CP003001">
    <property type="protein sequence ID" value="AEM73933.1"/>
    <property type="molecule type" value="Genomic_DNA"/>
</dbReference>
<evidence type="ECO:0000256" key="7">
    <source>
        <dbReference type="ARBA" id="ARBA00022833"/>
    </source>
</evidence>
<protein>
    <recommendedName>
        <fullName evidence="13">Threonine--tRNA ligase</fullName>
        <ecNumber evidence="13">6.1.1.3</ecNumber>
    </recommendedName>
    <alternativeName>
        <fullName evidence="13">Threonyl-tRNA synthetase</fullName>
        <shortName evidence="13">ThrRS</shortName>
    </alternativeName>
</protein>
<keyword evidence="9 13" id="KW-0694">RNA-binding</keyword>
<comment type="subunit">
    <text evidence="13">Homodimer.</text>
</comment>
<evidence type="ECO:0000256" key="1">
    <source>
        <dbReference type="ARBA" id="ARBA00008226"/>
    </source>
</evidence>
<evidence type="ECO:0000256" key="12">
    <source>
        <dbReference type="ARBA" id="ARBA00049515"/>
    </source>
</evidence>
<dbReference type="Pfam" id="PF00587">
    <property type="entry name" value="tRNA-synt_2b"/>
    <property type="match status" value="1"/>
</dbReference>
<accession>G2PXT7</accession>
<keyword evidence="6 13" id="KW-0547">Nucleotide-binding</keyword>
<keyword evidence="10 13" id="KW-0648">Protein biosynthesis</keyword>
<comment type="catalytic activity">
    <reaction evidence="12 13">
        <text>tRNA(Thr) + L-threonine + ATP = L-threonyl-tRNA(Thr) + AMP + diphosphate + H(+)</text>
        <dbReference type="Rhea" id="RHEA:24624"/>
        <dbReference type="Rhea" id="RHEA-COMP:9670"/>
        <dbReference type="Rhea" id="RHEA-COMP:9704"/>
        <dbReference type="ChEBI" id="CHEBI:15378"/>
        <dbReference type="ChEBI" id="CHEBI:30616"/>
        <dbReference type="ChEBI" id="CHEBI:33019"/>
        <dbReference type="ChEBI" id="CHEBI:57926"/>
        <dbReference type="ChEBI" id="CHEBI:78442"/>
        <dbReference type="ChEBI" id="CHEBI:78534"/>
        <dbReference type="ChEBI" id="CHEBI:456215"/>
        <dbReference type="EC" id="6.1.1.3"/>
    </reaction>
</comment>
<evidence type="ECO:0000259" key="14">
    <source>
        <dbReference type="PROSITE" id="PS50862"/>
    </source>
</evidence>
<dbReference type="SUPFAM" id="SSF52954">
    <property type="entry name" value="Class II aaRS ABD-related"/>
    <property type="match status" value="1"/>
</dbReference>
<dbReference type="RefSeq" id="WP_014042632.1">
    <property type="nucleotide sequence ID" value="NC_015949.1"/>
</dbReference>
<dbReference type="SUPFAM" id="SSF81271">
    <property type="entry name" value="TGS-like"/>
    <property type="match status" value="1"/>
</dbReference>
<dbReference type="FunFam" id="3.30.930.10:FF:000002">
    <property type="entry name" value="Threonine--tRNA ligase"/>
    <property type="match status" value="1"/>
</dbReference>
<dbReference type="InterPro" id="IPR004095">
    <property type="entry name" value="TGS"/>
</dbReference>
<dbReference type="NCBIfam" id="TIGR00418">
    <property type="entry name" value="thrS"/>
    <property type="match status" value="1"/>
</dbReference>
<evidence type="ECO:0000256" key="10">
    <source>
        <dbReference type="ARBA" id="ARBA00022917"/>
    </source>
</evidence>
<dbReference type="Gene3D" id="3.10.20.30">
    <property type="match status" value="1"/>
</dbReference>
<evidence type="ECO:0000313" key="16">
    <source>
        <dbReference type="EMBL" id="AEM73933.1"/>
    </source>
</evidence>
<dbReference type="InterPro" id="IPR006195">
    <property type="entry name" value="aa-tRNA-synth_II"/>
</dbReference>
<comment type="cofactor">
    <cofactor evidence="13">
        <name>Zn(2+)</name>
        <dbReference type="ChEBI" id="CHEBI:29105"/>
    </cofactor>
    <text evidence="13">Binds 1 zinc ion per subunit.</text>
</comment>
<keyword evidence="3 13" id="KW-0820">tRNA-binding</keyword>
<keyword evidence="2 13" id="KW-0963">Cytoplasm</keyword>
<dbReference type="GO" id="GO:0004829">
    <property type="term" value="F:threonine-tRNA ligase activity"/>
    <property type="evidence" value="ECO:0007669"/>
    <property type="project" value="UniProtKB-UniRule"/>
</dbReference>
<dbReference type="PANTHER" id="PTHR11451:SF56">
    <property type="entry name" value="THREONINE--TRNA LIGASE 1"/>
    <property type="match status" value="1"/>
</dbReference>
<dbReference type="InterPro" id="IPR036621">
    <property type="entry name" value="Anticodon-bd_dom_sf"/>
</dbReference>
<keyword evidence="7 13" id="KW-0862">Zinc</keyword>
<evidence type="ECO:0000256" key="8">
    <source>
        <dbReference type="ARBA" id="ARBA00022840"/>
    </source>
</evidence>
<dbReference type="SUPFAM" id="SSF55681">
    <property type="entry name" value="Class II aaRS and biotin synthetases"/>
    <property type="match status" value="1"/>
</dbReference>
<dbReference type="HAMAP" id="MF_00184">
    <property type="entry name" value="Thr_tRNA_synth"/>
    <property type="match status" value="1"/>
</dbReference>
<dbReference type="InterPro" id="IPR012947">
    <property type="entry name" value="tRNA_SAD"/>
</dbReference>
<evidence type="ECO:0000256" key="9">
    <source>
        <dbReference type="ARBA" id="ARBA00022884"/>
    </source>
</evidence>
<proteinExistence type="inferred from homology"/>
<feature type="binding site" evidence="13">
    <location>
        <position position="389"/>
    </location>
    <ligand>
        <name>Zn(2+)</name>
        <dbReference type="ChEBI" id="CHEBI:29105"/>
        <note>catalytic</note>
    </ligand>
</feature>
<reference evidence="16 17" key="1">
    <citation type="submission" date="2011-08" db="EMBL/GenBank/DDBJ databases">
        <title>Complete sequence of Caldicellulosiruptor lactoaceticus 6A.</title>
        <authorList>
            <consortium name="US DOE Joint Genome Institute"/>
            <person name="Lucas S."/>
            <person name="Han J."/>
            <person name="Lapidus A."/>
            <person name="Cheng J.-F."/>
            <person name="Goodwin L."/>
            <person name="Pitluck S."/>
            <person name="Peters L."/>
            <person name="Davenport K."/>
            <person name="Detter J.C."/>
            <person name="Han C."/>
            <person name="Tapia R."/>
            <person name="Land M."/>
            <person name="Hauser L."/>
            <person name="Kyrpides N."/>
            <person name="Ivanova N."/>
            <person name="Ovchinnikova G."/>
            <person name="Pagani I."/>
            <person name="Blumer-Schuette S.E."/>
            <person name="Kelly R.M."/>
            <person name="Woyke T."/>
        </authorList>
    </citation>
    <scope>NUCLEOTIDE SEQUENCE [LARGE SCALE GENOMIC DNA]</scope>
    <source>
        <strain evidence="16 17">6A</strain>
    </source>
</reference>
<evidence type="ECO:0000256" key="13">
    <source>
        <dbReference type="HAMAP-Rule" id="MF_00184"/>
    </source>
</evidence>
<dbReference type="InterPro" id="IPR018163">
    <property type="entry name" value="Thr/Ala-tRNA-synth_IIc_edit"/>
</dbReference>
<dbReference type="InterPro" id="IPR002314">
    <property type="entry name" value="aa-tRNA-synt_IIb"/>
</dbReference>
<dbReference type="GO" id="GO:0046872">
    <property type="term" value="F:metal ion binding"/>
    <property type="evidence" value="ECO:0007669"/>
    <property type="project" value="UniProtKB-KW"/>
</dbReference>
<dbReference type="GO" id="GO:0000049">
    <property type="term" value="F:tRNA binding"/>
    <property type="evidence" value="ECO:0007669"/>
    <property type="project" value="UniProtKB-KW"/>
</dbReference>
<evidence type="ECO:0000256" key="6">
    <source>
        <dbReference type="ARBA" id="ARBA00022741"/>
    </source>
</evidence>
<dbReference type="Proteomes" id="UP000009257">
    <property type="component" value="Chromosome"/>
</dbReference>
<evidence type="ECO:0000313" key="17">
    <source>
        <dbReference type="Proteomes" id="UP000009257"/>
    </source>
</evidence>
<dbReference type="InterPro" id="IPR002320">
    <property type="entry name" value="Thr-tRNA-ligase_IIa"/>
</dbReference>
<dbReference type="Gene3D" id="3.30.54.20">
    <property type="match status" value="1"/>
</dbReference>